<feature type="transmembrane region" description="Helical" evidence="5">
    <location>
        <begin position="85"/>
        <end position="105"/>
    </location>
</feature>
<dbReference type="InterPro" id="IPR051533">
    <property type="entry name" value="WaaL-like"/>
</dbReference>
<protein>
    <recommendedName>
        <fullName evidence="6">O-antigen ligase-related domain-containing protein</fullName>
    </recommendedName>
</protein>
<dbReference type="PANTHER" id="PTHR37422">
    <property type="entry name" value="TEICHURONIC ACID BIOSYNTHESIS PROTEIN TUAE"/>
    <property type="match status" value="1"/>
</dbReference>
<evidence type="ECO:0000259" key="6">
    <source>
        <dbReference type="Pfam" id="PF04932"/>
    </source>
</evidence>
<dbReference type="AlphaFoldDB" id="A0A246JNH6"/>
<organism evidence="7 8">
    <name type="scientific">Sphingopyxis bauzanensis</name>
    <dbReference type="NCBI Taxonomy" id="651663"/>
    <lineage>
        <taxon>Bacteria</taxon>
        <taxon>Pseudomonadati</taxon>
        <taxon>Pseudomonadota</taxon>
        <taxon>Alphaproteobacteria</taxon>
        <taxon>Sphingomonadales</taxon>
        <taxon>Sphingomonadaceae</taxon>
        <taxon>Sphingopyxis</taxon>
    </lineage>
</organism>
<evidence type="ECO:0000256" key="2">
    <source>
        <dbReference type="ARBA" id="ARBA00022692"/>
    </source>
</evidence>
<evidence type="ECO:0000256" key="5">
    <source>
        <dbReference type="SAM" id="Phobius"/>
    </source>
</evidence>
<feature type="transmembrane region" description="Helical" evidence="5">
    <location>
        <begin position="111"/>
        <end position="133"/>
    </location>
</feature>
<feature type="transmembrane region" description="Helical" evidence="5">
    <location>
        <begin position="384"/>
        <end position="405"/>
    </location>
</feature>
<keyword evidence="8" id="KW-1185">Reference proteome</keyword>
<evidence type="ECO:0000313" key="8">
    <source>
        <dbReference type="Proteomes" id="UP000197361"/>
    </source>
</evidence>
<feature type="transmembrane region" description="Helical" evidence="5">
    <location>
        <begin position="250"/>
        <end position="277"/>
    </location>
</feature>
<name>A0A246JNH6_9SPHN</name>
<accession>A0A246JNH6</accession>
<feature type="domain" description="O-antigen ligase-related" evidence="6">
    <location>
        <begin position="212"/>
        <end position="363"/>
    </location>
</feature>
<comment type="subcellular location">
    <subcellularLocation>
        <location evidence="1">Membrane</location>
        <topology evidence="1">Multi-pass membrane protein</topology>
    </subcellularLocation>
</comment>
<feature type="transmembrane region" description="Helical" evidence="5">
    <location>
        <begin position="61"/>
        <end position="78"/>
    </location>
</feature>
<feature type="transmembrane region" description="Helical" evidence="5">
    <location>
        <begin position="24"/>
        <end position="41"/>
    </location>
</feature>
<reference evidence="7 8" key="1">
    <citation type="journal article" date="2010" name="Int. J. Syst. Evol. Microbiol.">
        <title>Sphingopyxis bauzanensis sp. nov., a psychrophilic bacterium isolated from soil.</title>
        <authorList>
            <person name="Zhang D.C."/>
            <person name="Liu H.C."/>
            <person name="Xin Y.H."/>
            <person name="Zhou Y.G."/>
            <person name="Schinner F."/>
            <person name="Margesin R."/>
        </authorList>
    </citation>
    <scope>NUCLEOTIDE SEQUENCE [LARGE SCALE GENOMIC DNA]</scope>
    <source>
        <strain evidence="7 8">DSM 22271</strain>
    </source>
</reference>
<sequence length="447" mass="48645">MTNVSPKYSTDVAVQDGRPSQPGLFELLGFLLAAFAVVALSPSTVDYLFLSFTTIKAPVGTYGFGVFIALTAVIILSGRINRRGLIALLWLLTVSLGLALTSIWSESTVYLQYKLPLVLGMPAILFAAGFFLAASGRTRLFANCICVLSFGILLGIWIFGIDVIVGFQTGLDEEFGGRYQSISRVLAVGAIVLTSMAVTHPNYYARIALFLVSVLLVFQVLYTGGRVGLLVIALAAPLLYFSTFRPRMRLFLMVLFGAFAFLVLTKVDLLSLVSAVWPGDVPLTIQRVLIDYSIQQADQFQLLDRENLWRLAMELWSENPVFGVGLASFPVDAGIGDMRGVYPHNIFLELAAETGLFGLALFLSFAFTVFMARAKGAIAPMDRMIATGVLASGVAISSVVSDFSLQRELFLGLGLYYGLKFPDALVRTRVRNRPAGPVPISRSNEIL</sequence>
<keyword evidence="4 5" id="KW-0472">Membrane</keyword>
<feature type="transmembrane region" description="Helical" evidence="5">
    <location>
        <begin position="346"/>
        <end position="372"/>
    </location>
</feature>
<proteinExistence type="predicted"/>
<keyword evidence="3 5" id="KW-1133">Transmembrane helix</keyword>
<dbReference type="Proteomes" id="UP000197361">
    <property type="component" value="Unassembled WGS sequence"/>
</dbReference>
<dbReference type="GO" id="GO:0016020">
    <property type="term" value="C:membrane"/>
    <property type="evidence" value="ECO:0007669"/>
    <property type="project" value="UniProtKB-SubCell"/>
</dbReference>
<feature type="transmembrane region" description="Helical" evidence="5">
    <location>
        <begin position="227"/>
        <end position="243"/>
    </location>
</feature>
<evidence type="ECO:0000256" key="1">
    <source>
        <dbReference type="ARBA" id="ARBA00004141"/>
    </source>
</evidence>
<feature type="transmembrane region" description="Helical" evidence="5">
    <location>
        <begin position="181"/>
        <end position="198"/>
    </location>
</feature>
<dbReference type="Pfam" id="PF04932">
    <property type="entry name" value="Wzy_C"/>
    <property type="match status" value="1"/>
</dbReference>
<dbReference type="InterPro" id="IPR007016">
    <property type="entry name" value="O-antigen_ligase-rel_domated"/>
</dbReference>
<feature type="transmembrane region" description="Helical" evidence="5">
    <location>
        <begin position="140"/>
        <end position="161"/>
    </location>
</feature>
<evidence type="ECO:0000313" key="7">
    <source>
        <dbReference type="EMBL" id="OWQ94110.1"/>
    </source>
</evidence>
<dbReference type="EMBL" id="NISK01000005">
    <property type="protein sequence ID" value="OWQ94110.1"/>
    <property type="molecule type" value="Genomic_DNA"/>
</dbReference>
<keyword evidence="2 5" id="KW-0812">Transmembrane</keyword>
<evidence type="ECO:0000256" key="3">
    <source>
        <dbReference type="ARBA" id="ARBA00022989"/>
    </source>
</evidence>
<evidence type="ECO:0000256" key="4">
    <source>
        <dbReference type="ARBA" id="ARBA00023136"/>
    </source>
</evidence>
<gene>
    <name evidence="7" type="ORF">CDQ92_19060</name>
</gene>
<comment type="caution">
    <text evidence="7">The sequence shown here is derived from an EMBL/GenBank/DDBJ whole genome shotgun (WGS) entry which is preliminary data.</text>
</comment>
<feature type="transmembrane region" description="Helical" evidence="5">
    <location>
        <begin position="203"/>
        <end position="221"/>
    </location>
</feature>
<dbReference type="PANTHER" id="PTHR37422:SF13">
    <property type="entry name" value="LIPOPOLYSACCHARIDE BIOSYNTHESIS PROTEIN PA4999-RELATED"/>
    <property type="match status" value="1"/>
</dbReference>